<dbReference type="Pfam" id="PF00571">
    <property type="entry name" value="CBS"/>
    <property type="match status" value="1"/>
</dbReference>
<evidence type="ECO:0000256" key="10">
    <source>
        <dbReference type="ARBA" id="ARBA00022989"/>
    </source>
</evidence>
<dbReference type="GO" id="GO:0008237">
    <property type="term" value="F:metallopeptidase activity"/>
    <property type="evidence" value="ECO:0007669"/>
    <property type="project" value="UniProtKB-UniRule"/>
</dbReference>
<evidence type="ECO:0000256" key="5">
    <source>
        <dbReference type="ARBA" id="ARBA00022692"/>
    </source>
</evidence>
<dbReference type="Pfam" id="PF02163">
    <property type="entry name" value="Peptidase_M50"/>
    <property type="match status" value="2"/>
</dbReference>
<dbReference type="GO" id="GO:0046872">
    <property type="term" value="F:metal ion binding"/>
    <property type="evidence" value="ECO:0007669"/>
    <property type="project" value="UniProtKB-UniRule"/>
</dbReference>
<evidence type="ECO:0000256" key="13">
    <source>
        <dbReference type="ARBA" id="ARBA00023136"/>
    </source>
</evidence>
<evidence type="ECO:0000256" key="7">
    <source>
        <dbReference type="ARBA" id="ARBA00022737"/>
    </source>
</evidence>
<feature type="transmembrane region" description="Helical" evidence="14">
    <location>
        <begin position="212"/>
        <end position="232"/>
    </location>
</feature>
<organism evidence="19 20">
    <name type="scientific">Prosthecobacter fusiformis</name>
    <dbReference type="NCBI Taxonomy" id="48464"/>
    <lineage>
        <taxon>Bacteria</taxon>
        <taxon>Pseudomonadati</taxon>
        <taxon>Verrucomicrobiota</taxon>
        <taxon>Verrucomicrobiia</taxon>
        <taxon>Verrucomicrobiales</taxon>
        <taxon>Verrucomicrobiaceae</taxon>
        <taxon>Prosthecobacter</taxon>
    </lineage>
</organism>
<evidence type="ECO:0000313" key="19">
    <source>
        <dbReference type="EMBL" id="TDU81388.1"/>
    </source>
</evidence>
<feature type="transmembrane region" description="Helical" evidence="14">
    <location>
        <begin position="21"/>
        <end position="39"/>
    </location>
</feature>
<feature type="transmembrane region" description="Helical" evidence="14">
    <location>
        <begin position="187"/>
        <end position="206"/>
    </location>
</feature>
<dbReference type="SMART" id="SM00116">
    <property type="entry name" value="CBS"/>
    <property type="match status" value="2"/>
</dbReference>
<feature type="domain" description="CBS" evidence="18">
    <location>
        <begin position="310"/>
        <end position="372"/>
    </location>
</feature>
<dbReference type="PANTHER" id="PTHR39188">
    <property type="entry name" value="MEMBRANE-ASSOCIATED ZINC METALLOPROTEASE M50B"/>
    <property type="match status" value="1"/>
</dbReference>
<keyword evidence="8 14" id="KW-0378">Hydrolase</keyword>
<evidence type="ECO:0000256" key="8">
    <source>
        <dbReference type="ARBA" id="ARBA00022801"/>
    </source>
</evidence>
<dbReference type="PIRSF" id="PIRSF006404">
    <property type="entry name" value="UCP006404_Pept_M50_CBS"/>
    <property type="match status" value="1"/>
</dbReference>
<dbReference type="EMBL" id="SOCA01000001">
    <property type="protein sequence ID" value="TDU81388.1"/>
    <property type="molecule type" value="Genomic_DNA"/>
</dbReference>
<proteinExistence type="inferred from homology"/>
<evidence type="ECO:0000256" key="2">
    <source>
        <dbReference type="ARBA" id="ARBA00007931"/>
    </source>
</evidence>
<evidence type="ECO:0000256" key="9">
    <source>
        <dbReference type="ARBA" id="ARBA00022833"/>
    </source>
</evidence>
<feature type="domain" description="CBS" evidence="18">
    <location>
        <begin position="247"/>
        <end position="306"/>
    </location>
</feature>
<evidence type="ECO:0000313" key="20">
    <source>
        <dbReference type="Proteomes" id="UP000295662"/>
    </source>
</evidence>
<dbReference type="Gene3D" id="3.10.580.10">
    <property type="entry name" value="CBS-domain"/>
    <property type="match status" value="1"/>
</dbReference>
<dbReference type="AlphaFoldDB" id="A0A4R7ST26"/>
<comment type="subcellular location">
    <subcellularLocation>
        <location evidence="1 14">Cell membrane</location>
        <topology evidence="1 14">Multi-pass membrane protein</topology>
    </subcellularLocation>
</comment>
<dbReference type="PANTHER" id="PTHR39188:SF3">
    <property type="entry name" value="STAGE IV SPORULATION PROTEIN FB"/>
    <property type="match status" value="1"/>
</dbReference>
<feature type="transmembrane region" description="Helical" evidence="14">
    <location>
        <begin position="45"/>
        <end position="64"/>
    </location>
</feature>
<feature type="transmembrane region" description="Helical" evidence="14">
    <location>
        <begin position="148"/>
        <end position="166"/>
    </location>
</feature>
<accession>A0A4R7ST26</accession>
<dbReference type="InterPro" id="IPR008915">
    <property type="entry name" value="Peptidase_M50"/>
</dbReference>
<reference evidence="19 20" key="1">
    <citation type="submission" date="2019-03" db="EMBL/GenBank/DDBJ databases">
        <title>Genomic Encyclopedia of Archaeal and Bacterial Type Strains, Phase II (KMG-II): from individual species to whole genera.</title>
        <authorList>
            <person name="Goeker M."/>
        </authorList>
    </citation>
    <scope>NUCLEOTIDE SEQUENCE [LARGE SCALE GENOMIC DNA]</scope>
    <source>
        <strain evidence="19 20">ATCC 25309</strain>
    </source>
</reference>
<keyword evidence="11 14" id="KW-0482">Metalloprotease</keyword>
<evidence type="ECO:0000256" key="3">
    <source>
        <dbReference type="ARBA" id="ARBA00022475"/>
    </source>
</evidence>
<evidence type="ECO:0000256" key="6">
    <source>
        <dbReference type="ARBA" id="ARBA00022723"/>
    </source>
</evidence>
<comment type="caution">
    <text evidence="19">The sequence shown here is derived from an EMBL/GenBank/DDBJ whole genome shotgun (WGS) entry which is preliminary data.</text>
</comment>
<keyword evidence="13 14" id="KW-0472">Membrane</keyword>
<gene>
    <name evidence="19" type="ORF">EI77_00696</name>
</gene>
<keyword evidence="9 14" id="KW-0862">Zinc</keyword>
<dbReference type="InterPro" id="IPR046342">
    <property type="entry name" value="CBS_dom_sf"/>
</dbReference>
<keyword evidence="6 14" id="KW-0479">Metal-binding</keyword>
<evidence type="ECO:0000256" key="4">
    <source>
        <dbReference type="ARBA" id="ARBA00022670"/>
    </source>
</evidence>
<comment type="similarity">
    <text evidence="2 14">Belongs to the peptidase M50B family.</text>
</comment>
<protein>
    <recommendedName>
        <fullName evidence="14">Zinc metalloprotease</fullName>
    </recommendedName>
</protein>
<keyword evidence="7" id="KW-0677">Repeat</keyword>
<sequence length="372" mass="40159">MHCRKGMKWSFKIAIVAGTEVRIHVTFFILLLLVGMQGMSGGQGAAGAVDALLFVSAAFLCVLLHEFGHVFAARSYGIRTPDITLLPIGGVARLERMPRKPSHELVVAICGPLVNVAIAGMIWLVLGINLVINPEYRFEQPGHFWEKLMAWNLLMVAFNMIPAFPMDGGRILRAFLAMFADYGKATRWAATIGQGIALTVALWMLFSREFHPVLLLIAFFIFMAAGQEAAAVTQEEATKGLRVRDAMLTDFRTLRQDASLQDAVGLLLAGSQQDFPMLDSAGHVIGLLTRNGLVSALNTHGSMHPVADVVQPCADSLTAVVSLGEGLERLRASNCPAIPVVDPVTGRLVGLLTAENVGEVLMVRAALRGQHA</sequence>
<evidence type="ECO:0000256" key="11">
    <source>
        <dbReference type="ARBA" id="ARBA00023049"/>
    </source>
</evidence>
<feature type="active site" evidence="15">
    <location>
        <position position="66"/>
    </location>
</feature>
<keyword evidence="4 14" id="KW-0645">Protease</keyword>
<keyword evidence="12 17" id="KW-0129">CBS domain</keyword>
<evidence type="ECO:0000256" key="12">
    <source>
        <dbReference type="ARBA" id="ARBA00023122"/>
    </source>
</evidence>
<feature type="binding site" evidence="16">
    <location>
        <position position="167"/>
    </location>
    <ligand>
        <name>Zn(2+)</name>
        <dbReference type="ChEBI" id="CHEBI:29105"/>
        <note>catalytic</note>
    </ligand>
</feature>
<evidence type="ECO:0000256" key="16">
    <source>
        <dbReference type="PIRSR" id="PIRSR006404-2"/>
    </source>
</evidence>
<dbReference type="SUPFAM" id="SSF54631">
    <property type="entry name" value="CBS-domain pair"/>
    <property type="match status" value="1"/>
</dbReference>
<name>A0A4R7ST26_9BACT</name>
<keyword evidence="5 14" id="KW-0812">Transmembrane</keyword>
<comment type="cofactor">
    <cofactor evidence="14 16">
        <name>Zn(2+)</name>
        <dbReference type="ChEBI" id="CHEBI:29105"/>
    </cofactor>
    <text evidence="14 16">Binds 1 zinc ion per subunit.</text>
</comment>
<dbReference type="CDD" id="cd06164">
    <property type="entry name" value="S2P-M50_SpoIVFB_CBS"/>
    <property type="match status" value="1"/>
</dbReference>
<dbReference type="GO" id="GO:0005886">
    <property type="term" value="C:plasma membrane"/>
    <property type="evidence" value="ECO:0007669"/>
    <property type="project" value="UniProtKB-SubCell"/>
</dbReference>
<evidence type="ECO:0000256" key="17">
    <source>
        <dbReference type="PROSITE-ProRule" id="PRU00703"/>
    </source>
</evidence>
<dbReference type="PROSITE" id="PS51371">
    <property type="entry name" value="CBS"/>
    <property type="match status" value="2"/>
</dbReference>
<dbReference type="Proteomes" id="UP000295662">
    <property type="component" value="Unassembled WGS sequence"/>
</dbReference>
<keyword evidence="10 14" id="KW-1133">Transmembrane helix</keyword>
<evidence type="ECO:0000256" key="15">
    <source>
        <dbReference type="PIRSR" id="PIRSR006404-1"/>
    </source>
</evidence>
<keyword evidence="3 14" id="KW-1003">Cell membrane</keyword>
<feature type="binding site" evidence="16">
    <location>
        <position position="69"/>
    </location>
    <ligand>
        <name>Zn(2+)</name>
        <dbReference type="ChEBI" id="CHEBI:29105"/>
        <note>catalytic</note>
    </ligand>
</feature>
<dbReference type="InterPro" id="IPR016483">
    <property type="entry name" value="UCP006404_Pept_M50_CBS"/>
</dbReference>
<feature type="transmembrane region" description="Helical" evidence="14">
    <location>
        <begin position="105"/>
        <end position="128"/>
    </location>
</feature>
<feature type="binding site" evidence="16">
    <location>
        <position position="65"/>
    </location>
    <ligand>
        <name>Zn(2+)</name>
        <dbReference type="ChEBI" id="CHEBI:29105"/>
        <note>catalytic</note>
    </ligand>
</feature>
<evidence type="ECO:0000256" key="1">
    <source>
        <dbReference type="ARBA" id="ARBA00004651"/>
    </source>
</evidence>
<evidence type="ECO:0000259" key="18">
    <source>
        <dbReference type="PROSITE" id="PS51371"/>
    </source>
</evidence>
<keyword evidence="20" id="KW-1185">Reference proteome</keyword>
<evidence type="ECO:0000256" key="14">
    <source>
        <dbReference type="PIRNR" id="PIRNR006404"/>
    </source>
</evidence>
<dbReference type="GO" id="GO:0006508">
    <property type="term" value="P:proteolysis"/>
    <property type="evidence" value="ECO:0007669"/>
    <property type="project" value="UniProtKB-KW"/>
</dbReference>
<dbReference type="InterPro" id="IPR000644">
    <property type="entry name" value="CBS_dom"/>
</dbReference>